<dbReference type="AlphaFoldDB" id="A0A0W0GCB0"/>
<dbReference type="EMBL" id="LATX01000467">
    <property type="protein sequence ID" value="KTB46166.1"/>
    <property type="molecule type" value="Genomic_DNA"/>
</dbReference>
<dbReference type="GO" id="GO:0034058">
    <property type="term" value="P:endosomal vesicle fusion"/>
    <property type="evidence" value="ECO:0007669"/>
    <property type="project" value="TreeGrafter"/>
</dbReference>
<name>A0A0W0GCB0_MONRR</name>
<organism evidence="3 4">
    <name type="scientific">Moniliophthora roreri</name>
    <name type="common">Frosty pod rot fungus</name>
    <name type="synonym">Monilia roreri</name>
    <dbReference type="NCBI Taxonomy" id="221103"/>
    <lineage>
        <taxon>Eukaryota</taxon>
        <taxon>Fungi</taxon>
        <taxon>Dikarya</taxon>
        <taxon>Basidiomycota</taxon>
        <taxon>Agaricomycotina</taxon>
        <taxon>Agaricomycetes</taxon>
        <taxon>Agaricomycetidae</taxon>
        <taxon>Agaricales</taxon>
        <taxon>Marasmiineae</taxon>
        <taxon>Marasmiaceae</taxon>
        <taxon>Moniliophthora</taxon>
    </lineage>
</organism>
<dbReference type="GO" id="GO:0016020">
    <property type="term" value="C:membrane"/>
    <property type="evidence" value="ECO:0007669"/>
    <property type="project" value="TreeGrafter"/>
</dbReference>
<evidence type="ECO:0000313" key="4">
    <source>
        <dbReference type="Proteomes" id="UP000054988"/>
    </source>
</evidence>
<dbReference type="InterPro" id="IPR032914">
    <property type="entry name" value="Vam6/VPS39/TRAP1"/>
</dbReference>
<accession>A0A0W0GCB0</accession>
<dbReference type="GO" id="GO:0006914">
    <property type="term" value="P:autophagy"/>
    <property type="evidence" value="ECO:0007669"/>
    <property type="project" value="TreeGrafter"/>
</dbReference>
<comment type="caution">
    <text evidence="3">The sequence shown here is derived from an EMBL/GenBank/DDBJ whole genome shotgun (WGS) entry which is preliminary data.</text>
</comment>
<protein>
    <recommendedName>
        <fullName evidence="2">Vacuolar sorting protein 39/Transforming growth factor beta receptor-associated domain-containing protein</fullName>
    </recommendedName>
</protein>
<proteinExistence type="predicted"/>
<dbReference type="Proteomes" id="UP000054988">
    <property type="component" value="Unassembled WGS sequence"/>
</dbReference>
<dbReference type="PANTHER" id="PTHR12894:SF27">
    <property type="entry name" value="TRANSFORMING GROWTH FACTOR-BETA RECEPTOR-ASSOCIATED PROTEIN 1"/>
    <property type="match status" value="1"/>
</dbReference>
<dbReference type="InterPro" id="IPR019452">
    <property type="entry name" value="VPS39/TGF_beta_rcpt-assoc_1"/>
</dbReference>
<gene>
    <name evidence="3" type="ORF">WG66_1259</name>
</gene>
<feature type="domain" description="Vacuolar sorting protein 39/Transforming growth factor beta receptor-associated" evidence="2">
    <location>
        <begin position="239"/>
        <end position="323"/>
    </location>
</feature>
<dbReference type="eggNOG" id="KOG2063">
    <property type="taxonomic scope" value="Eukaryota"/>
</dbReference>
<feature type="region of interest" description="Disordered" evidence="1">
    <location>
        <begin position="603"/>
        <end position="622"/>
    </location>
</feature>
<reference evidence="3 4" key="1">
    <citation type="submission" date="2015-12" db="EMBL/GenBank/DDBJ databases">
        <title>Draft genome sequence of Moniliophthora roreri, the causal agent of frosty pod rot of cacao.</title>
        <authorList>
            <person name="Aime M.C."/>
            <person name="Diaz-Valderrama J.R."/>
            <person name="Kijpornyongpan T."/>
            <person name="Phillips-Mora W."/>
        </authorList>
    </citation>
    <scope>NUCLEOTIDE SEQUENCE [LARGE SCALE GENOMIC DNA]</scope>
    <source>
        <strain evidence="3 4">MCA 2952</strain>
    </source>
</reference>
<evidence type="ECO:0000259" key="2">
    <source>
        <dbReference type="Pfam" id="PF10366"/>
    </source>
</evidence>
<evidence type="ECO:0000313" key="3">
    <source>
        <dbReference type="EMBL" id="KTB46166.1"/>
    </source>
</evidence>
<dbReference type="Pfam" id="PF10366">
    <property type="entry name" value="Vps39_1"/>
    <property type="match status" value="1"/>
</dbReference>
<sequence length="634" mass="71650">MHSTSTFPRSQILVSGPNSIQSLVPATLISQVESLLESHRIEDATDLADQQRKKIQGNIIVEELRYVYQRIGFQCFTETLFEDAGKHFFNGDLDPRLLVSYYPDLRGSMFTQEDTVNVFAGVAEHMPKERSVDDISTSSILAVLLRRHPRDNPLPPFSSSIFSCDIDSLTLTCTPIFANYSPHLSPNTRSAPPTAELRKILGMAAQEMLESFLRKCRTRRKVDNQVRSDAKWQSIYSVVDTILVKLFAQFEKTTDLYTLLNEANDVIVSEVEEVLQRNGQYNALCMLYKQGGEDGKLLDAWAKVAEGEWIDEDIKDPLSSIISLVTDKRDRALSQKWGVWLTKRDPDRGLNLLMPKETGKRRNKPEEDKMLLEQLKESNPTAALQFLEHLILQRRSVTPDIHIQYAETCVDQLLELLSQDSVSKLWRAKGSSYSSSRTESSVPFLSYFASTTPDSDAKRVRLKTALFLQGSNLYDARMILDRLSPHEKILKLEMAILHGKLQNHHGALSILANELRDTATAEVYCALGGELIPPKVTSSIIENVPGMQNWKFSPLLAPSKPVDDQLRRQLLKVLLEVYLAEADIHPERAAQLLNSQATSLDVLDYPQNGRSNSRRHSSLVRSEGDYINATKDEY</sequence>
<evidence type="ECO:0000256" key="1">
    <source>
        <dbReference type="SAM" id="MobiDB-lite"/>
    </source>
</evidence>
<dbReference type="PANTHER" id="PTHR12894">
    <property type="entry name" value="CNH DOMAIN CONTAINING"/>
    <property type="match status" value="1"/>
</dbReference>
<dbReference type="GO" id="GO:0005737">
    <property type="term" value="C:cytoplasm"/>
    <property type="evidence" value="ECO:0007669"/>
    <property type="project" value="TreeGrafter"/>
</dbReference>